<gene>
    <name evidence="2" type="ORF">SAMN05660662_0853</name>
</gene>
<dbReference type="AlphaFoldDB" id="A0A1G7HWI5"/>
<name>A0A1G7HWI5_9ACTN</name>
<dbReference type="CDD" id="cd05829">
    <property type="entry name" value="Sortase_F"/>
    <property type="match status" value="1"/>
</dbReference>
<dbReference type="GO" id="GO:0016787">
    <property type="term" value="F:hydrolase activity"/>
    <property type="evidence" value="ECO:0007669"/>
    <property type="project" value="UniProtKB-KW"/>
</dbReference>
<dbReference type="RefSeq" id="WP_091763811.1">
    <property type="nucleotide sequence ID" value="NZ_FNBT01000001.1"/>
</dbReference>
<dbReference type="Pfam" id="PF04203">
    <property type="entry name" value="Sortase"/>
    <property type="match status" value="1"/>
</dbReference>
<sequence>MRRPASVVLSLLLSLTGSALLIEYGWGPETTEGSRTPTSAGAAARTVAPAARAHTAPDRSGVPVRLEIPFASSNHPGGVAAPISADSLTGAGDLFVPSDPRAVSWAREDAAPGAHRGTAILVGHVNSVLDGELVRGALSDLAEYAVEHVGEEFTVVLADGRELVYRITGGEQYDKEELAARPELRAALYDQQSAFGPAPGTGRLVLVSCGGAFDRASGNYEDNVFVFALPVDPGAPANVPVATG</sequence>
<evidence type="ECO:0000256" key="1">
    <source>
        <dbReference type="ARBA" id="ARBA00022801"/>
    </source>
</evidence>
<dbReference type="InterPro" id="IPR023365">
    <property type="entry name" value="Sortase_dom-sf"/>
</dbReference>
<dbReference type="STRING" id="1550231.SAMN05660662_0853"/>
<organism evidence="2 3">
    <name type="scientific">Blastococcus aurantiacus</name>
    <dbReference type="NCBI Taxonomy" id="1550231"/>
    <lineage>
        <taxon>Bacteria</taxon>
        <taxon>Bacillati</taxon>
        <taxon>Actinomycetota</taxon>
        <taxon>Actinomycetes</taxon>
        <taxon>Geodermatophilales</taxon>
        <taxon>Geodermatophilaceae</taxon>
        <taxon>Blastococcus</taxon>
    </lineage>
</organism>
<dbReference type="InterPro" id="IPR042001">
    <property type="entry name" value="Sortase_F"/>
</dbReference>
<dbReference type="Proteomes" id="UP000199406">
    <property type="component" value="Unassembled WGS sequence"/>
</dbReference>
<keyword evidence="3" id="KW-1185">Reference proteome</keyword>
<keyword evidence="1" id="KW-0378">Hydrolase</keyword>
<evidence type="ECO:0000313" key="3">
    <source>
        <dbReference type="Proteomes" id="UP000199406"/>
    </source>
</evidence>
<dbReference type="InterPro" id="IPR005754">
    <property type="entry name" value="Sortase"/>
</dbReference>
<evidence type="ECO:0000313" key="2">
    <source>
        <dbReference type="EMBL" id="SDF04544.1"/>
    </source>
</evidence>
<accession>A0A1G7HWI5</accession>
<dbReference type="EMBL" id="FNBT01000001">
    <property type="protein sequence ID" value="SDF04544.1"/>
    <property type="molecule type" value="Genomic_DNA"/>
</dbReference>
<protein>
    <submittedName>
        <fullName evidence="2">Sortase family protein</fullName>
    </submittedName>
</protein>
<reference evidence="3" key="1">
    <citation type="submission" date="2016-10" db="EMBL/GenBank/DDBJ databases">
        <authorList>
            <person name="Varghese N."/>
            <person name="Submissions S."/>
        </authorList>
    </citation>
    <scope>NUCLEOTIDE SEQUENCE [LARGE SCALE GENOMIC DNA]</scope>
    <source>
        <strain evidence="3">DSM 44268</strain>
    </source>
</reference>
<proteinExistence type="predicted"/>
<dbReference type="Gene3D" id="2.40.260.10">
    <property type="entry name" value="Sortase"/>
    <property type="match status" value="1"/>
</dbReference>